<dbReference type="EMBL" id="DNAN01000161">
    <property type="protein sequence ID" value="HAW75021.1"/>
    <property type="molecule type" value="Genomic_DNA"/>
</dbReference>
<sequence length="90" mass="10379">MPYEHNIQVNHTYCGCHMKLSQYLVVNGISQKQFAADLGVCQATIHKYLYEKSCPSGKRMMQIYQITDYQVGLMDWLEHFEDEDGQSLAG</sequence>
<proteinExistence type="predicted"/>
<dbReference type="Proteomes" id="UP000263517">
    <property type="component" value="Unassembled WGS sequence"/>
</dbReference>
<dbReference type="GO" id="GO:0003677">
    <property type="term" value="F:DNA binding"/>
    <property type="evidence" value="ECO:0007669"/>
    <property type="project" value="InterPro"/>
</dbReference>
<organism evidence="2 3">
    <name type="scientific">Alteromonas australica</name>
    <dbReference type="NCBI Taxonomy" id="589873"/>
    <lineage>
        <taxon>Bacteria</taxon>
        <taxon>Pseudomonadati</taxon>
        <taxon>Pseudomonadota</taxon>
        <taxon>Gammaproteobacteria</taxon>
        <taxon>Alteromonadales</taxon>
        <taxon>Alteromonadaceae</taxon>
        <taxon>Alteromonas/Salinimonas group</taxon>
        <taxon>Alteromonas</taxon>
    </lineage>
</organism>
<evidence type="ECO:0000313" key="3">
    <source>
        <dbReference type="Proteomes" id="UP000263517"/>
    </source>
</evidence>
<feature type="domain" description="HTH cro/C1-type" evidence="1">
    <location>
        <begin position="27"/>
        <end position="63"/>
    </location>
</feature>
<accession>A0A350P154</accession>
<gene>
    <name evidence="2" type="ORF">DCW74_04705</name>
</gene>
<evidence type="ECO:0000313" key="2">
    <source>
        <dbReference type="EMBL" id="HAW75021.1"/>
    </source>
</evidence>
<comment type="caution">
    <text evidence="2">The sequence shown here is derived from an EMBL/GenBank/DDBJ whole genome shotgun (WGS) entry which is preliminary data.</text>
</comment>
<dbReference type="CDD" id="cd00093">
    <property type="entry name" value="HTH_XRE"/>
    <property type="match status" value="1"/>
</dbReference>
<dbReference type="InterPro" id="IPR010982">
    <property type="entry name" value="Lambda_DNA-bd_dom_sf"/>
</dbReference>
<evidence type="ECO:0000259" key="1">
    <source>
        <dbReference type="Pfam" id="PF01381"/>
    </source>
</evidence>
<dbReference type="Gene3D" id="1.10.260.40">
    <property type="entry name" value="lambda repressor-like DNA-binding domains"/>
    <property type="match status" value="1"/>
</dbReference>
<reference evidence="2 3" key="1">
    <citation type="journal article" date="2018" name="Nat. Biotechnol.">
        <title>A standardized bacterial taxonomy based on genome phylogeny substantially revises the tree of life.</title>
        <authorList>
            <person name="Parks D.H."/>
            <person name="Chuvochina M."/>
            <person name="Waite D.W."/>
            <person name="Rinke C."/>
            <person name="Skarshewski A."/>
            <person name="Chaumeil P.A."/>
            <person name="Hugenholtz P."/>
        </authorList>
    </citation>
    <scope>NUCLEOTIDE SEQUENCE [LARGE SCALE GENOMIC DNA]</scope>
    <source>
        <strain evidence="2">UBA11978</strain>
    </source>
</reference>
<dbReference type="SUPFAM" id="SSF47413">
    <property type="entry name" value="lambda repressor-like DNA-binding domains"/>
    <property type="match status" value="1"/>
</dbReference>
<protein>
    <recommendedName>
        <fullName evidence="1">HTH cro/C1-type domain-containing protein</fullName>
    </recommendedName>
</protein>
<dbReference type="InterPro" id="IPR001387">
    <property type="entry name" value="Cro/C1-type_HTH"/>
</dbReference>
<dbReference type="AlphaFoldDB" id="A0A350P154"/>
<name>A0A350P154_9ALTE</name>
<dbReference type="Pfam" id="PF01381">
    <property type="entry name" value="HTH_3"/>
    <property type="match status" value="1"/>
</dbReference>